<dbReference type="InterPro" id="IPR009075">
    <property type="entry name" value="AcylCo_DH/oxidase_C"/>
</dbReference>
<feature type="domain" description="Acyl-CoA dehydrogenase/oxidase C-terminal" evidence="6">
    <location>
        <begin position="216"/>
        <end position="347"/>
    </location>
</feature>
<dbReference type="InterPro" id="IPR037069">
    <property type="entry name" value="AcylCoA_DH/ox_N_sf"/>
</dbReference>
<organism evidence="8 9">
    <name type="scientific">Caulobacter mirabilis</name>
    <dbReference type="NCBI Taxonomy" id="69666"/>
    <lineage>
        <taxon>Bacteria</taxon>
        <taxon>Pseudomonadati</taxon>
        <taxon>Pseudomonadota</taxon>
        <taxon>Alphaproteobacteria</taxon>
        <taxon>Caulobacterales</taxon>
        <taxon>Caulobacteraceae</taxon>
        <taxon>Caulobacter</taxon>
    </lineage>
</organism>
<evidence type="ECO:0000313" key="9">
    <source>
        <dbReference type="Proteomes" id="UP000228945"/>
    </source>
</evidence>
<comment type="similarity">
    <text evidence="2">Belongs to the acyl-CoA dehydrogenase family.</text>
</comment>
<dbReference type="Proteomes" id="UP000228945">
    <property type="component" value="Chromosome"/>
</dbReference>
<name>A0A2D2AVZ6_9CAUL</name>
<evidence type="ECO:0000256" key="3">
    <source>
        <dbReference type="ARBA" id="ARBA00022630"/>
    </source>
</evidence>
<evidence type="ECO:0000256" key="1">
    <source>
        <dbReference type="ARBA" id="ARBA00001974"/>
    </source>
</evidence>
<dbReference type="InterPro" id="IPR036250">
    <property type="entry name" value="AcylCo_DH-like_C"/>
</dbReference>
<evidence type="ECO:0000256" key="4">
    <source>
        <dbReference type="ARBA" id="ARBA00022827"/>
    </source>
</evidence>
<evidence type="ECO:0000256" key="5">
    <source>
        <dbReference type="ARBA" id="ARBA00023002"/>
    </source>
</evidence>
<reference evidence="8 9" key="1">
    <citation type="submission" date="2017-10" db="EMBL/GenBank/DDBJ databases">
        <title>Genome sequence of Caulobacter mirabilis FWC38.</title>
        <authorList>
            <person name="Fiebig A."/>
            <person name="Crosson S."/>
        </authorList>
    </citation>
    <scope>NUCLEOTIDE SEQUENCE [LARGE SCALE GENOMIC DNA]</scope>
    <source>
        <strain evidence="8 9">FWC 38</strain>
    </source>
</reference>
<dbReference type="InterPro" id="IPR013786">
    <property type="entry name" value="AcylCoA_DH/ox_N"/>
</dbReference>
<dbReference type="Pfam" id="PF00441">
    <property type="entry name" value="Acyl-CoA_dh_1"/>
    <property type="match status" value="1"/>
</dbReference>
<gene>
    <name evidence="8" type="ORF">CSW64_06965</name>
</gene>
<dbReference type="Pfam" id="PF02771">
    <property type="entry name" value="Acyl-CoA_dh_N"/>
    <property type="match status" value="1"/>
</dbReference>
<keyword evidence="9" id="KW-1185">Reference proteome</keyword>
<evidence type="ECO:0000313" key="8">
    <source>
        <dbReference type="EMBL" id="ATQ42173.1"/>
    </source>
</evidence>
<evidence type="ECO:0000256" key="2">
    <source>
        <dbReference type="ARBA" id="ARBA00009347"/>
    </source>
</evidence>
<proteinExistence type="inferred from homology"/>
<keyword evidence="5" id="KW-0560">Oxidoreductase</keyword>
<keyword evidence="3" id="KW-0285">Flavoprotein</keyword>
<dbReference type="SUPFAM" id="SSF47203">
    <property type="entry name" value="Acyl-CoA dehydrogenase C-terminal domain-like"/>
    <property type="match status" value="1"/>
</dbReference>
<dbReference type="PANTHER" id="PTHR43884">
    <property type="entry name" value="ACYL-COA DEHYDROGENASE"/>
    <property type="match status" value="1"/>
</dbReference>
<accession>A0A2D2AVZ6</accession>
<dbReference type="CDD" id="cd00567">
    <property type="entry name" value="ACAD"/>
    <property type="match status" value="1"/>
</dbReference>
<dbReference type="InterPro" id="IPR046373">
    <property type="entry name" value="Acyl-CoA_Oxase/DH_mid-dom_sf"/>
</dbReference>
<dbReference type="GO" id="GO:0003995">
    <property type="term" value="F:acyl-CoA dehydrogenase activity"/>
    <property type="evidence" value="ECO:0007669"/>
    <property type="project" value="TreeGrafter"/>
</dbReference>
<dbReference type="Gene3D" id="2.40.110.10">
    <property type="entry name" value="Butyryl-CoA Dehydrogenase, subunit A, domain 2"/>
    <property type="match status" value="1"/>
</dbReference>
<protein>
    <submittedName>
        <fullName evidence="8">Acyl-CoA dehydrogenase</fullName>
    </submittedName>
</protein>
<dbReference type="InterPro" id="IPR009100">
    <property type="entry name" value="AcylCoA_DH/oxidase_NM_dom_sf"/>
</dbReference>
<dbReference type="KEGG" id="cmb:CSW64_06965"/>
<feature type="domain" description="Acyl-CoA dehydrogenase/oxidase N-terminal" evidence="7">
    <location>
        <begin position="6"/>
        <end position="119"/>
    </location>
</feature>
<evidence type="ECO:0000259" key="7">
    <source>
        <dbReference type="Pfam" id="PF02771"/>
    </source>
</evidence>
<dbReference type="SUPFAM" id="SSF56645">
    <property type="entry name" value="Acyl-CoA dehydrogenase NM domain-like"/>
    <property type="match status" value="1"/>
</dbReference>
<keyword evidence="4" id="KW-0274">FAD</keyword>
<sequence>MNFDYSDDQKFLKNEARKFLEARCDSAAVRRVLNDDAVSFDKDLWKGVAEQGWLGAAIPEAFGGLGLGHVELCAIAEELGRAVAPIPFASTVYFVAEALLLAGSDAQKADLLPKIAAGEIIGCYATSEGPGVVDAKTLSAKVDGGKLTGVKIPVTDGDVADIALVLASEGGKPGLFLVDLNGAGVERETLKSLDPTRGVARLTFKGAPATRVGDAGEGLSISEQVFDRAAVLLAFEQTGGADKCLEMAKQYSLERYAFGRVIGGYQAIKHKLADMYVKNEVARSNAYYGAWALNTNAPELATAASAARIAASEAYWFASKENIQTHGGMGFTWEVDCHLYYRRSRQLALVAHAPKVWKERLVQQLERKNAA</sequence>
<evidence type="ECO:0000259" key="6">
    <source>
        <dbReference type="Pfam" id="PF00441"/>
    </source>
</evidence>
<dbReference type="EMBL" id="CP024201">
    <property type="protein sequence ID" value="ATQ42173.1"/>
    <property type="molecule type" value="Genomic_DNA"/>
</dbReference>
<dbReference type="OrthoDB" id="9775090at2"/>
<dbReference type="AlphaFoldDB" id="A0A2D2AVZ6"/>
<dbReference type="GO" id="GO:0050660">
    <property type="term" value="F:flavin adenine dinucleotide binding"/>
    <property type="evidence" value="ECO:0007669"/>
    <property type="project" value="InterPro"/>
</dbReference>
<dbReference type="RefSeq" id="WP_099621430.1">
    <property type="nucleotide sequence ID" value="NZ_CP024201.1"/>
</dbReference>
<dbReference type="Gene3D" id="1.10.540.10">
    <property type="entry name" value="Acyl-CoA dehydrogenase/oxidase, N-terminal domain"/>
    <property type="match status" value="1"/>
</dbReference>
<dbReference type="PANTHER" id="PTHR43884:SF20">
    <property type="entry name" value="ACYL-COA DEHYDROGENASE FADE28"/>
    <property type="match status" value="1"/>
</dbReference>
<dbReference type="Gene3D" id="1.20.140.10">
    <property type="entry name" value="Butyryl-CoA Dehydrogenase, subunit A, domain 3"/>
    <property type="match status" value="1"/>
</dbReference>
<comment type="cofactor">
    <cofactor evidence="1">
        <name>FAD</name>
        <dbReference type="ChEBI" id="CHEBI:57692"/>
    </cofactor>
</comment>